<accession>A0A9N8F1Z5</accession>
<comment type="cofactor">
    <cofactor evidence="1">
        <name>L-ascorbate</name>
        <dbReference type="ChEBI" id="CHEBI:38290"/>
    </cofactor>
</comment>
<evidence type="ECO:0000313" key="6">
    <source>
        <dbReference type="Proteomes" id="UP001153069"/>
    </source>
</evidence>
<proteinExistence type="predicted"/>
<keyword evidence="3" id="KW-0560">Oxidoreductase</keyword>
<dbReference type="Gene3D" id="2.60.120.620">
    <property type="entry name" value="q2cbj1_9rhob like domain"/>
    <property type="match status" value="1"/>
</dbReference>
<dbReference type="Proteomes" id="UP001153069">
    <property type="component" value="Unassembled WGS sequence"/>
</dbReference>
<name>A0A9N8F1Z5_9STRA</name>
<dbReference type="EMBL" id="CAICTM010002347">
    <property type="protein sequence ID" value="CAB9528905.1"/>
    <property type="molecule type" value="Genomic_DNA"/>
</dbReference>
<dbReference type="InterPro" id="IPR051842">
    <property type="entry name" value="uS12_prolyl_hydroxylase"/>
</dbReference>
<sequence>MAKNPRKNSRKSKGKDSTINSSSFYSNLWWWLRVCLAAVVSKLVADYYFVQRSQPTLNRQFQSYHSDVYVIDDFLPTEVALDWRRRMLEAWENTQELLTDCEGDSSCPNTNNENSNNRTFHFATNNDGFQQGDGRVPNNAKVRSLEQLPQRNHTAHQMRQRQLFAYAKWELPPTHALVQEMEDYMRSNTTRHTVARLLSDKHPQLDLQPQLADLFVTYYNQGDFLTTHNDNVCGTWAFVVSLTQEPDEGPSWNNDMGGTLRFQCPHTSANRYHHPSSPNYWCESLVPKFNTALLFNTRLPGGVMGPNHEVLPVHVPPSSGYFRFGLTGWYMDAQDVMDETAKAELNKMRSRD</sequence>
<dbReference type="PANTHER" id="PTHR12117">
    <property type="entry name" value="HISTONE ACETYLTRANSFERASE COMPLEX"/>
    <property type="match status" value="1"/>
</dbReference>
<dbReference type="InterPro" id="IPR006620">
    <property type="entry name" value="Pro_4_hyd_alph"/>
</dbReference>
<dbReference type="InterPro" id="IPR039558">
    <property type="entry name" value="TPA1/OFD1_N"/>
</dbReference>
<dbReference type="PANTHER" id="PTHR12117:SF0">
    <property type="entry name" value="PROLYL 3-HYDROXYLASE OGFOD1"/>
    <property type="match status" value="1"/>
</dbReference>
<dbReference type="GO" id="GO:0005737">
    <property type="term" value="C:cytoplasm"/>
    <property type="evidence" value="ECO:0007669"/>
    <property type="project" value="TreeGrafter"/>
</dbReference>
<dbReference type="Pfam" id="PF13661">
    <property type="entry name" value="2OG-FeII_Oxy_4"/>
    <property type="match status" value="1"/>
</dbReference>
<evidence type="ECO:0000256" key="3">
    <source>
        <dbReference type="ARBA" id="ARBA00023002"/>
    </source>
</evidence>
<dbReference type="SMART" id="SM00702">
    <property type="entry name" value="P4Hc"/>
    <property type="match status" value="1"/>
</dbReference>
<dbReference type="GO" id="GO:0006449">
    <property type="term" value="P:regulation of translational termination"/>
    <property type="evidence" value="ECO:0007669"/>
    <property type="project" value="TreeGrafter"/>
</dbReference>
<organism evidence="5 6">
    <name type="scientific">Seminavis robusta</name>
    <dbReference type="NCBI Taxonomy" id="568900"/>
    <lineage>
        <taxon>Eukaryota</taxon>
        <taxon>Sar</taxon>
        <taxon>Stramenopiles</taxon>
        <taxon>Ochrophyta</taxon>
        <taxon>Bacillariophyta</taxon>
        <taxon>Bacillariophyceae</taxon>
        <taxon>Bacillariophycidae</taxon>
        <taxon>Naviculales</taxon>
        <taxon>Naviculaceae</taxon>
        <taxon>Seminavis</taxon>
    </lineage>
</organism>
<evidence type="ECO:0000256" key="2">
    <source>
        <dbReference type="ARBA" id="ARBA00022964"/>
    </source>
</evidence>
<protein>
    <recommendedName>
        <fullName evidence="4">Prolyl 4-hydroxylase alpha subunit domain-containing protein</fullName>
    </recommendedName>
</protein>
<feature type="domain" description="Prolyl 4-hydroxylase alpha subunit" evidence="4">
    <location>
        <begin position="66"/>
        <end position="331"/>
    </location>
</feature>
<dbReference type="GO" id="GO:0005506">
    <property type="term" value="F:iron ion binding"/>
    <property type="evidence" value="ECO:0007669"/>
    <property type="project" value="InterPro"/>
</dbReference>
<gene>
    <name evidence="5" type="ORF">SEMRO_2349_G324380.1</name>
</gene>
<comment type="caution">
    <text evidence="5">The sequence shown here is derived from an EMBL/GenBank/DDBJ whole genome shotgun (WGS) entry which is preliminary data.</text>
</comment>
<evidence type="ECO:0000313" key="5">
    <source>
        <dbReference type="EMBL" id="CAB9528905.1"/>
    </source>
</evidence>
<dbReference type="OrthoDB" id="10603718at2759"/>
<keyword evidence="2" id="KW-0223">Dioxygenase</keyword>
<evidence type="ECO:0000256" key="1">
    <source>
        <dbReference type="ARBA" id="ARBA00001961"/>
    </source>
</evidence>
<dbReference type="GO" id="GO:0031543">
    <property type="term" value="F:peptidyl-proline dioxygenase activity"/>
    <property type="evidence" value="ECO:0007669"/>
    <property type="project" value="TreeGrafter"/>
</dbReference>
<dbReference type="GO" id="GO:0031418">
    <property type="term" value="F:L-ascorbic acid binding"/>
    <property type="evidence" value="ECO:0007669"/>
    <property type="project" value="InterPro"/>
</dbReference>
<reference evidence="5" key="1">
    <citation type="submission" date="2020-06" db="EMBL/GenBank/DDBJ databases">
        <authorList>
            <consortium name="Plant Systems Biology data submission"/>
        </authorList>
    </citation>
    <scope>NUCLEOTIDE SEQUENCE</scope>
    <source>
        <strain evidence="5">D6</strain>
    </source>
</reference>
<dbReference type="AlphaFoldDB" id="A0A9N8F1Z5"/>
<keyword evidence="6" id="KW-1185">Reference proteome</keyword>
<evidence type="ECO:0000259" key="4">
    <source>
        <dbReference type="SMART" id="SM00702"/>
    </source>
</evidence>